<keyword evidence="2" id="KW-1185">Reference proteome</keyword>
<proteinExistence type="predicted"/>
<accession>E3FFX1</accession>
<sequence length="89" mass="9701">MEKTGIYDAAQPDRDESWFPASDHAAELIACTEACRNLQRLLNGLDPQDARGVMLTVPPVIELLDHAVALHGLLKTAKRSGRPPADLDL</sequence>
<evidence type="ECO:0000313" key="1">
    <source>
        <dbReference type="EMBL" id="ADO75230.1"/>
    </source>
</evidence>
<dbReference type="EMBL" id="CP002271">
    <property type="protein sequence ID" value="ADO75230.1"/>
    <property type="molecule type" value="Genomic_DNA"/>
</dbReference>
<dbReference type="Proteomes" id="UP000001351">
    <property type="component" value="Chromosome"/>
</dbReference>
<dbReference type="RefSeq" id="WP_013377856.1">
    <property type="nucleotide sequence ID" value="NC_014623.1"/>
</dbReference>
<organism evidence="1 2">
    <name type="scientific">Stigmatella aurantiaca (strain DW4/3-1)</name>
    <dbReference type="NCBI Taxonomy" id="378806"/>
    <lineage>
        <taxon>Bacteria</taxon>
        <taxon>Pseudomonadati</taxon>
        <taxon>Myxococcota</taxon>
        <taxon>Myxococcia</taxon>
        <taxon>Myxococcales</taxon>
        <taxon>Cystobacterineae</taxon>
        <taxon>Archangiaceae</taxon>
        <taxon>Stigmatella</taxon>
    </lineage>
</organism>
<dbReference type="AlphaFoldDB" id="E3FFX1"/>
<dbReference type="KEGG" id="sur:STAUR_7474"/>
<dbReference type="HOGENOM" id="CLU_2453199_0_0_7"/>
<reference evidence="1 2" key="1">
    <citation type="journal article" date="2011" name="Mol. Biol. Evol.">
        <title>Comparative genomic analysis of fruiting body formation in Myxococcales.</title>
        <authorList>
            <person name="Huntley S."/>
            <person name="Hamann N."/>
            <person name="Wegener-Feldbrugge S."/>
            <person name="Treuner-Lange A."/>
            <person name="Kube M."/>
            <person name="Reinhardt R."/>
            <person name="Klages S."/>
            <person name="Muller R."/>
            <person name="Ronning C.M."/>
            <person name="Nierman W.C."/>
            <person name="Sogaard-Andersen L."/>
        </authorList>
    </citation>
    <scope>NUCLEOTIDE SEQUENCE [LARGE SCALE GENOMIC DNA]</scope>
    <source>
        <strain evidence="1 2">DW4/3-1</strain>
    </source>
</reference>
<protein>
    <submittedName>
        <fullName evidence="1">Uncharacterized protein</fullName>
    </submittedName>
</protein>
<name>E3FFX1_STIAD</name>
<evidence type="ECO:0000313" key="2">
    <source>
        <dbReference type="Proteomes" id="UP000001351"/>
    </source>
</evidence>
<gene>
    <name evidence="1" type="ordered locus">STAUR_7474</name>
</gene>